<dbReference type="PROSITE" id="PS51257">
    <property type="entry name" value="PROKAR_LIPOPROTEIN"/>
    <property type="match status" value="1"/>
</dbReference>
<organism evidence="3 4">
    <name type="scientific">Nannocystis pusilla</name>
    <dbReference type="NCBI Taxonomy" id="889268"/>
    <lineage>
        <taxon>Bacteria</taxon>
        <taxon>Pseudomonadati</taxon>
        <taxon>Myxococcota</taxon>
        <taxon>Polyangia</taxon>
        <taxon>Nannocystales</taxon>
        <taxon>Nannocystaceae</taxon>
        <taxon>Nannocystis</taxon>
    </lineage>
</organism>
<proteinExistence type="predicted"/>
<feature type="chain" id="PRO_5040803783" evidence="2">
    <location>
        <begin position="21"/>
        <end position="330"/>
    </location>
</feature>
<gene>
    <name evidence="3" type="ORF">OV079_13140</name>
</gene>
<dbReference type="RefSeq" id="WP_267768698.1">
    <property type="nucleotide sequence ID" value="NZ_JAPNKE010000002.1"/>
</dbReference>
<evidence type="ECO:0000313" key="3">
    <source>
        <dbReference type="EMBL" id="MCY1006484.1"/>
    </source>
</evidence>
<feature type="compositionally biased region" description="Low complexity" evidence="1">
    <location>
        <begin position="27"/>
        <end position="97"/>
    </location>
</feature>
<accession>A0A9X3ELY9</accession>
<name>A0A9X3ELY9_9BACT</name>
<protein>
    <submittedName>
        <fullName evidence="3">Ribulose phosphate epimerase</fullName>
    </submittedName>
</protein>
<evidence type="ECO:0000256" key="1">
    <source>
        <dbReference type="SAM" id="MobiDB-lite"/>
    </source>
</evidence>
<keyword evidence="4" id="KW-1185">Reference proteome</keyword>
<dbReference type="Proteomes" id="UP001150924">
    <property type="component" value="Unassembled WGS sequence"/>
</dbReference>
<reference evidence="3" key="1">
    <citation type="submission" date="2022-11" db="EMBL/GenBank/DDBJ databases">
        <title>Minimal conservation of predation-associated metabolite biosynthetic gene clusters underscores biosynthetic potential of Myxococcota including descriptions for ten novel species: Archangium lansinium sp. nov., Myxococcus landrumus sp. nov., Nannocystis bai.</title>
        <authorList>
            <person name="Ahearne A."/>
            <person name="Stevens C."/>
            <person name="Phillips K."/>
        </authorList>
    </citation>
    <scope>NUCLEOTIDE SEQUENCE</scope>
    <source>
        <strain evidence="3">Na p29</strain>
    </source>
</reference>
<feature type="region of interest" description="Disordered" evidence="1">
    <location>
        <begin position="23"/>
        <end position="113"/>
    </location>
</feature>
<evidence type="ECO:0000313" key="4">
    <source>
        <dbReference type="Proteomes" id="UP001150924"/>
    </source>
</evidence>
<keyword evidence="2" id="KW-0732">Signal</keyword>
<evidence type="ECO:0000256" key="2">
    <source>
        <dbReference type="SAM" id="SignalP"/>
    </source>
</evidence>
<comment type="caution">
    <text evidence="3">The sequence shown here is derived from an EMBL/GenBank/DDBJ whole genome shotgun (WGS) entry which is preliminary data.</text>
</comment>
<dbReference type="EMBL" id="JAPNKE010000002">
    <property type="protein sequence ID" value="MCY1006484.1"/>
    <property type="molecule type" value="Genomic_DNA"/>
</dbReference>
<sequence length="330" mass="33435">MKKFSLVSSLLCSALMFGCGDDGKPGASGTATNPTTNNTNGNSSDGTDGDTSTGSASDTDTTPGTTTTASSPGTTPTTDGPTSDTAPATDTDTTDGSFIMPPDGGGGTKECDPWTQDCPPGEKCMPYSGDGDNSWESLKCTPVMENPGQTGDPCTVEGSGVSGIDSCDVGHMCWNTDPDTGEGTCVRFCSGSPDAPSCDVPGTACTIVNDGVLILCLPSCDPLLQNCPGGDLCIPNPQNSDSFICVLDASGEEGQEFDVCEYANACDPGLYCFNSELATECDPNAAGCCLPFCDLTAAECTGANAECLALYEEGMAPPGLENVGFCGLPQ</sequence>
<dbReference type="AlphaFoldDB" id="A0A9X3ELY9"/>
<feature type="signal peptide" evidence="2">
    <location>
        <begin position="1"/>
        <end position="20"/>
    </location>
</feature>